<dbReference type="EMBL" id="JAQQAF010000003">
    <property type="protein sequence ID" value="KAJ8500434.1"/>
    <property type="molecule type" value="Genomic_DNA"/>
</dbReference>
<organism evidence="1 2">
    <name type="scientific">Ensete ventricosum</name>
    <name type="common">Abyssinian banana</name>
    <name type="synonym">Musa ensete</name>
    <dbReference type="NCBI Taxonomy" id="4639"/>
    <lineage>
        <taxon>Eukaryota</taxon>
        <taxon>Viridiplantae</taxon>
        <taxon>Streptophyta</taxon>
        <taxon>Embryophyta</taxon>
        <taxon>Tracheophyta</taxon>
        <taxon>Spermatophyta</taxon>
        <taxon>Magnoliopsida</taxon>
        <taxon>Liliopsida</taxon>
        <taxon>Zingiberales</taxon>
        <taxon>Musaceae</taxon>
        <taxon>Ensete</taxon>
    </lineage>
</organism>
<dbReference type="AlphaFoldDB" id="A0AAV8REA5"/>
<sequence>MRLSSLNTEERVVSCHSCCKRHFTIGTSDRQASPSFAQKPVDFRWGELMPSQSPVGRHPPPSSSLRHAKEIWGGRLAAIAKLKLRCKKESNGNIHKWQKNCTGRGLLSGDDGHQRFNMRSRKKHVARDNLPTSFFLQFTSLQKQWRILSNVGKSSLAAGILPDPDVKPQMRRDHRITAELKA</sequence>
<evidence type="ECO:0000313" key="2">
    <source>
        <dbReference type="Proteomes" id="UP001222027"/>
    </source>
</evidence>
<proteinExistence type="predicted"/>
<name>A0AAV8REA5_ENSVE</name>
<dbReference type="Proteomes" id="UP001222027">
    <property type="component" value="Unassembled WGS sequence"/>
</dbReference>
<evidence type="ECO:0000313" key="1">
    <source>
        <dbReference type="EMBL" id="KAJ8500434.1"/>
    </source>
</evidence>
<accession>A0AAV8REA5</accession>
<keyword evidence="2" id="KW-1185">Reference proteome</keyword>
<protein>
    <submittedName>
        <fullName evidence="1">Uncharacterized protein</fullName>
    </submittedName>
</protein>
<gene>
    <name evidence="1" type="ORF">OPV22_010986</name>
</gene>
<comment type="caution">
    <text evidence="1">The sequence shown here is derived from an EMBL/GenBank/DDBJ whole genome shotgun (WGS) entry which is preliminary data.</text>
</comment>
<reference evidence="1 2" key="1">
    <citation type="submission" date="2022-12" db="EMBL/GenBank/DDBJ databases">
        <title>Chromosome-scale assembly of the Ensete ventricosum genome.</title>
        <authorList>
            <person name="Dussert Y."/>
            <person name="Stocks J."/>
            <person name="Wendawek A."/>
            <person name="Woldeyes F."/>
            <person name="Nichols R.A."/>
            <person name="Borrell J.S."/>
        </authorList>
    </citation>
    <scope>NUCLEOTIDE SEQUENCE [LARGE SCALE GENOMIC DNA]</scope>
    <source>
        <strain evidence="2">cv. Maze</strain>
        <tissue evidence="1">Seeds</tissue>
    </source>
</reference>